<dbReference type="InterPro" id="IPR000719">
    <property type="entry name" value="Prot_kinase_dom"/>
</dbReference>
<protein>
    <recommendedName>
        <fullName evidence="5">Protein kinase domain-containing protein</fullName>
    </recommendedName>
</protein>
<evidence type="ECO:0000313" key="7">
    <source>
        <dbReference type="Proteomes" id="UP000078561"/>
    </source>
</evidence>
<dbReference type="OrthoDB" id="10252171at2759"/>
<organism evidence="6">
    <name type="scientific">Absidia glauca</name>
    <name type="common">Pin mould</name>
    <dbReference type="NCBI Taxonomy" id="4829"/>
    <lineage>
        <taxon>Eukaryota</taxon>
        <taxon>Fungi</taxon>
        <taxon>Fungi incertae sedis</taxon>
        <taxon>Mucoromycota</taxon>
        <taxon>Mucoromycotina</taxon>
        <taxon>Mucoromycetes</taxon>
        <taxon>Mucorales</taxon>
        <taxon>Cunninghamellaceae</taxon>
        <taxon>Absidia</taxon>
    </lineage>
</organism>
<dbReference type="InterPro" id="IPR011009">
    <property type="entry name" value="Kinase-like_dom_sf"/>
</dbReference>
<feature type="binding site" evidence="3">
    <location>
        <position position="252"/>
    </location>
    <ligand>
        <name>ATP</name>
        <dbReference type="ChEBI" id="CHEBI:30616"/>
    </ligand>
</feature>
<dbReference type="Gene3D" id="1.10.510.10">
    <property type="entry name" value="Transferase(Phosphotransferase) domain 1"/>
    <property type="match status" value="1"/>
</dbReference>
<dbReference type="InParanoid" id="A0A163K127"/>
<evidence type="ECO:0000256" key="2">
    <source>
        <dbReference type="ARBA" id="ARBA00022840"/>
    </source>
</evidence>
<dbReference type="GO" id="GO:0005634">
    <property type="term" value="C:nucleus"/>
    <property type="evidence" value="ECO:0007669"/>
    <property type="project" value="TreeGrafter"/>
</dbReference>
<dbReference type="EMBL" id="LT554188">
    <property type="protein sequence ID" value="SAM03453.1"/>
    <property type="molecule type" value="Genomic_DNA"/>
</dbReference>
<name>A0A163K127_ABSGL</name>
<sequence>MIQDTSLTTLPDLYGYHRHPTKDVTHDQIRYYANRSKSGFPSLGHRHLQQHIVCGQIIIRQNGTVQSIHATDDHHHHHLLGYKTKDMVKSMHIDRLLPHFMTLMARRISLHRTATPVNDDLQTTMAVHMDGTLLDVALQVQWLEDDNLYSIWIAHRSTPASPINTQHVDINQGNKNNNTNDHQQAKRRSIPTLARFESFGLAASTGLPAIVFPDFDEYTIIKSLGQGTFGAALLVALKSDPSQEFVIKAIMKSRIIVDSWIRDRRHGLLPLEIHILLKLQQHPHVNCPRLLTFMEDDDNYYVVMTRRQDRTLFDAIEQNDRPMPDIRRIFHQVAAAVAHLHHLGIVHRDIKDTNILLNDTDDVLLIDFGSAAYYRPGRLFTTLCGTRDCMAPEILRSEPYAGPPQDIWSLGVLLYTLIYREMPLGDSSPSYQGHGAAGLLAKLLDGNANQRPTIDLVMQDPWLQTNH</sequence>
<dbReference type="SMART" id="SM00220">
    <property type="entry name" value="S_TKc"/>
    <property type="match status" value="1"/>
</dbReference>
<keyword evidence="4" id="KW-0418">Kinase</keyword>
<keyword evidence="2 3" id="KW-0067">ATP-binding</keyword>
<dbReference type="PROSITE" id="PS00108">
    <property type="entry name" value="PROTEIN_KINASE_ST"/>
    <property type="match status" value="1"/>
</dbReference>
<dbReference type="STRING" id="4829.A0A163K127"/>
<dbReference type="GO" id="GO:0005829">
    <property type="term" value="C:cytosol"/>
    <property type="evidence" value="ECO:0007669"/>
    <property type="project" value="TreeGrafter"/>
</dbReference>
<dbReference type="PANTHER" id="PTHR24346">
    <property type="entry name" value="MAP/MICROTUBULE AFFINITY-REGULATING KINASE"/>
    <property type="match status" value="1"/>
</dbReference>
<dbReference type="SUPFAM" id="SSF56112">
    <property type="entry name" value="Protein kinase-like (PK-like)"/>
    <property type="match status" value="1"/>
</dbReference>
<evidence type="ECO:0000256" key="1">
    <source>
        <dbReference type="ARBA" id="ARBA00022741"/>
    </source>
</evidence>
<dbReference type="GO" id="GO:0005524">
    <property type="term" value="F:ATP binding"/>
    <property type="evidence" value="ECO:0007669"/>
    <property type="project" value="UniProtKB-UniRule"/>
</dbReference>
<dbReference type="GO" id="GO:0004674">
    <property type="term" value="F:protein serine/threonine kinase activity"/>
    <property type="evidence" value="ECO:0007669"/>
    <property type="project" value="UniProtKB-KW"/>
</dbReference>
<dbReference type="AlphaFoldDB" id="A0A163K127"/>
<evidence type="ECO:0000313" key="6">
    <source>
        <dbReference type="EMBL" id="SAM03453.1"/>
    </source>
</evidence>
<dbReference type="Pfam" id="PF00069">
    <property type="entry name" value="Pkinase"/>
    <property type="match status" value="1"/>
</dbReference>
<comment type="similarity">
    <text evidence="4">Belongs to the protein kinase superfamily.</text>
</comment>
<dbReference type="FunCoup" id="A0A163K127">
    <property type="interactions" value="172"/>
</dbReference>
<evidence type="ECO:0000259" key="5">
    <source>
        <dbReference type="PROSITE" id="PS50011"/>
    </source>
</evidence>
<reference evidence="6" key="1">
    <citation type="submission" date="2016-04" db="EMBL/GenBank/DDBJ databases">
        <authorList>
            <person name="Evans L.H."/>
            <person name="Alamgir A."/>
            <person name="Owens N."/>
            <person name="Weber N.D."/>
            <person name="Virtaneva K."/>
            <person name="Barbian K."/>
            <person name="Babar A."/>
            <person name="Rosenke K."/>
        </authorList>
    </citation>
    <scope>NUCLEOTIDE SEQUENCE [LARGE SCALE GENOMIC DNA]</scope>
    <source>
        <strain evidence="6">CBS 101.48</strain>
    </source>
</reference>
<dbReference type="GO" id="GO:0035556">
    <property type="term" value="P:intracellular signal transduction"/>
    <property type="evidence" value="ECO:0007669"/>
    <property type="project" value="TreeGrafter"/>
</dbReference>
<evidence type="ECO:0000256" key="3">
    <source>
        <dbReference type="PROSITE-ProRule" id="PRU10141"/>
    </source>
</evidence>
<dbReference type="Proteomes" id="UP000078561">
    <property type="component" value="Unassembled WGS sequence"/>
</dbReference>
<feature type="domain" description="Protein kinase" evidence="5">
    <location>
        <begin position="218"/>
        <end position="463"/>
    </location>
</feature>
<keyword evidence="1 3" id="KW-0547">Nucleotide-binding</keyword>
<gene>
    <name evidence="6" type="primary">ABSGL_09291.1 scaffold 11094</name>
</gene>
<proteinExistence type="inferred from homology"/>
<dbReference type="InterPro" id="IPR008271">
    <property type="entry name" value="Ser/Thr_kinase_AS"/>
</dbReference>
<keyword evidence="4" id="KW-0723">Serine/threonine-protein kinase</keyword>
<dbReference type="PROSITE" id="PS00107">
    <property type="entry name" value="PROTEIN_KINASE_ATP"/>
    <property type="match status" value="1"/>
</dbReference>
<dbReference type="Gene3D" id="3.30.200.20">
    <property type="entry name" value="Phosphorylase Kinase, domain 1"/>
    <property type="match status" value="1"/>
</dbReference>
<dbReference type="GO" id="GO:0045719">
    <property type="term" value="P:negative regulation of glycogen biosynthetic process"/>
    <property type="evidence" value="ECO:0007669"/>
    <property type="project" value="TreeGrafter"/>
</dbReference>
<keyword evidence="4" id="KW-0808">Transferase</keyword>
<accession>A0A163K127</accession>
<dbReference type="PANTHER" id="PTHR24346:SF51">
    <property type="entry name" value="PAS DOMAIN-CONTAINING SERINE_THREONINE-PROTEIN KINASE"/>
    <property type="match status" value="1"/>
</dbReference>
<keyword evidence="7" id="KW-1185">Reference proteome</keyword>
<evidence type="ECO:0000256" key="4">
    <source>
        <dbReference type="RuleBase" id="RU000304"/>
    </source>
</evidence>
<dbReference type="InterPro" id="IPR017441">
    <property type="entry name" value="Protein_kinase_ATP_BS"/>
</dbReference>
<dbReference type="PROSITE" id="PS50011">
    <property type="entry name" value="PROTEIN_KINASE_DOM"/>
    <property type="match status" value="1"/>
</dbReference>